<reference evidence="2 3" key="1">
    <citation type="submission" date="2015-03" db="EMBL/GenBank/DDBJ databases">
        <authorList>
            <consortium name="Pathogen Informatics"/>
            <person name="Murphy D."/>
        </authorList>
    </citation>
    <scope>NUCLEOTIDE SEQUENCE [LARGE SCALE GENOMIC DNA]</scope>
    <source>
        <strain evidence="2 3">3400/83</strain>
    </source>
</reference>
<dbReference type="RefSeq" id="WP_050874150.1">
    <property type="nucleotide sequence ID" value="NZ_CABMMF010000016.1"/>
</dbReference>
<proteinExistence type="predicted"/>
<organism evidence="2 3">
    <name type="scientific">Yersinia frederiksenii</name>
    <dbReference type="NCBI Taxonomy" id="29484"/>
    <lineage>
        <taxon>Bacteria</taxon>
        <taxon>Pseudomonadati</taxon>
        <taxon>Pseudomonadota</taxon>
        <taxon>Gammaproteobacteria</taxon>
        <taxon>Enterobacterales</taxon>
        <taxon>Yersiniaceae</taxon>
        <taxon>Yersinia</taxon>
    </lineage>
</organism>
<name>A0AAI8ZS13_YERFR</name>
<feature type="coiled-coil region" evidence="1">
    <location>
        <begin position="21"/>
        <end position="80"/>
    </location>
</feature>
<sequence>MRNPPIDFDGLISITDHLKALVAAEDSITEIERRLKTATDNDAGWRHRAKYALESWKSTRRRITARLALLRQQEKEATQQSRETHCEYLIEEMKRYFPRAAFLACDHRARLRMQSMTLEVRSER</sequence>
<gene>
    <name evidence="2" type="ORF">ERS008524_02622</name>
</gene>
<comment type="caution">
    <text evidence="2">The sequence shown here is derived from an EMBL/GenBank/DDBJ whole genome shotgun (WGS) entry which is preliminary data.</text>
</comment>
<dbReference type="Proteomes" id="UP000046784">
    <property type="component" value="Unassembled WGS sequence"/>
</dbReference>
<keyword evidence="1" id="KW-0175">Coiled coil</keyword>
<dbReference type="EMBL" id="CGCB01000016">
    <property type="protein sequence ID" value="CFR04440.1"/>
    <property type="molecule type" value="Genomic_DNA"/>
</dbReference>
<accession>A0AAI8ZS13</accession>
<evidence type="ECO:0000313" key="3">
    <source>
        <dbReference type="Proteomes" id="UP000046784"/>
    </source>
</evidence>
<dbReference type="AlphaFoldDB" id="A0AAI8ZS13"/>
<evidence type="ECO:0000256" key="1">
    <source>
        <dbReference type="SAM" id="Coils"/>
    </source>
</evidence>
<evidence type="ECO:0000313" key="2">
    <source>
        <dbReference type="EMBL" id="CFR04440.1"/>
    </source>
</evidence>
<protein>
    <submittedName>
        <fullName evidence="2">Uncharacterized protein</fullName>
    </submittedName>
</protein>